<keyword evidence="8" id="KW-1185">Reference proteome</keyword>
<dbReference type="PANTHER" id="PTHR43133">
    <property type="entry name" value="RNA POLYMERASE ECF-TYPE SIGMA FACTO"/>
    <property type="match status" value="1"/>
</dbReference>
<evidence type="ECO:0000256" key="2">
    <source>
        <dbReference type="ARBA" id="ARBA00023015"/>
    </source>
</evidence>
<dbReference type="InterPro" id="IPR013325">
    <property type="entry name" value="RNA_pol_sigma_r2"/>
</dbReference>
<dbReference type="InterPro" id="IPR039425">
    <property type="entry name" value="RNA_pol_sigma-70-like"/>
</dbReference>
<dbReference type="InterPro" id="IPR013249">
    <property type="entry name" value="RNA_pol_sigma70_r4_t2"/>
</dbReference>
<evidence type="ECO:0000256" key="3">
    <source>
        <dbReference type="ARBA" id="ARBA00023082"/>
    </source>
</evidence>
<dbReference type="Proteomes" id="UP000236723">
    <property type="component" value="Unassembled WGS sequence"/>
</dbReference>
<protein>
    <submittedName>
        <fullName evidence="7">RNA polymerase sigma-70 factor, ECF subfamily</fullName>
    </submittedName>
</protein>
<evidence type="ECO:0000256" key="4">
    <source>
        <dbReference type="ARBA" id="ARBA00023163"/>
    </source>
</evidence>
<dbReference type="SUPFAM" id="SSF88946">
    <property type="entry name" value="Sigma2 domain of RNA polymerase sigma factors"/>
    <property type="match status" value="1"/>
</dbReference>
<dbReference type="PANTHER" id="PTHR43133:SF25">
    <property type="entry name" value="RNA POLYMERASE SIGMA FACTOR RFAY-RELATED"/>
    <property type="match status" value="1"/>
</dbReference>
<dbReference type="InterPro" id="IPR013324">
    <property type="entry name" value="RNA_pol_sigma_r3/r4-like"/>
</dbReference>
<evidence type="ECO:0000313" key="8">
    <source>
        <dbReference type="Proteomes" id="UP000236723"/>
    </source>
</evidence>
<dbReference type="InterPro" id="IPR007627">
    <property type="entry name" value="RNA_pol_sigma70_r2"/>
</dbReference>
<dbReference type="Pfam" id="PF04542">
    <property type="entry name" value="Sigma70_r2"/>
    <property type="match status" value="1"/>
</dbReference>
<dbReference type="EMBL" id="FNVO01000014">
    <property type="protein sequence ID" value="SEG81570.1"/>
    <property type="molecule type" value="Genomic_DNA"/>
</dbReference>
<reference evidence="8" key="1">
    <citation type="submission" date="2016-10" db="EMBL/GenBank/DDBJ databases">
        <authorList>
            <person name="Varghese N."/>
            <person name="Submissions S."/>
        </authorList>
    </citation>
    <scope>NUCLEOTIDE SEQUENCE [LARGE SCALE GENOMIC DNA]</scope>
    <source>
        <strain evidence="8">DSM 43163</strain>
    </source>
</reference>
<comment type="similarity">
    <text evidence="1">Belongs to the sigma-70 factor family. ECF subfamily.</text>
</comment>
<evidence type="ECO:0000259" key="6">
    <source>
        <dbReference type="Pfam" id="PF08281"/>
    </source>
</evidence>
<gene>
    <name evidence="7" type="ORF">SAMN04489712_11486</name>
</gene>
<name>A0A1H6D8C2_9ACTN</name>
<dbReference type="SUPFAM" id="SSF88659">
    <property type="entry name" value="Sigma3 and sigma4 domains of RNA polymerase sigma factors"/>
    <property type="match status" value="1"/>
</dbReference>
<dbReference type="CDD" id="cd06171">
    <property type="entry name" value="Sigma70_r4"/>
    <property type="match status" value="1"/>
</dbReference>
<dbReference type="GO" id="GO:0006352">
    <property type="term" value="P:DNA-templated transcription initiation"/>
    <property type="evidence" value="ECO:0007669"/>
    <property type="project" value="InterPro"/>
</dbReference>
<dbReference type="InterPro" id="IPR014284">
    <property type="entry name" value="RNA_pol_sigma-70_dom"/>
</dbReference>
<dbReference type="Pfam" id="PF08281">
    <property type="entry name" value="Sigma70_r4_2"/>
    <property type="match status" value="1"/>
</dbReference>
<dbReference type="GO" id="GO:0016987">
    <property type="term" value="F:sigma factor activity"/>
    <property type="evidence" value="ECO:0007669"/>
    <property type="project" value="UniProtKB-KW"/>
</dbReference>
<evidence type="ECO:0000256" key="1">
    <source>
        <dbReference type="ARBA" id="ARBA00010641"/>
    </source>
</evidence>
<evidence type="ECO:0000259" key="5">
    <source>
        <dbReference type="Pfam" id="PF04542"/>
    </source>
</evidence>
<dbReference type="AlphaFoldDB" id="A0A1H6D8C2"/>
<feature type="domain" description="RNA polymerase sigma factor 70 region 4 type 2" evidence="6">
    <location>
        <begin position="139"/>
        <end position="188"/>
    </location>
</feature>
<keyword evidence="4" id="KW-0804">Transcription</keyword>
<proteinExistence type="inferred from homology"/>
<dbReference type="RefSeq" id="WP_407701454.1">
    <property type="nucleotide sequence ID" value="NZ_FNVO01000014.1"/>
</dbReference>
<sequence length="207" mass="23362">MLTAPTDTEPSIPLSGGPPTDAVLVQESWRMPERFAVLFDRHGDEIHRYVARLLGAQAAEDVVAETFLTAFRKRTSYDTSRPDARPWLYGIATLAARQQRRAEMRRHRVLAWARADHPADTFDDRSAERVTAQRLQPRLAKVLAGLPAADRDLLLLIAWAELSYEEAAEALGIPIGTVKSRLHRIRKKVRRAFGDIDPLATYEEPRS</sequence>
<feature type="domain" description="RNA polymerase sigma-70 region 2" evidence="5">
    <location>
        <begin position="38"/>
        <end position="105"/>
    </location>
</feature>
<dbReference type="GO" id="GO:0003677">
    <property type="term" value="F:DNA binding"/>
    <property type="evidence" value="ECO:0007669"/>
    <property type="project" value="InterPro"/>
</dbReference>
<accession>A0A1H6D8C2</accession>
<keyword evidence="3" id="KW-0731">Sigma factor</keyword>
<dbReference type="Gene3D" id="1.10.10.10">
    <property type="entry name" value="Winged helix-like DNA-binding domain superfamily/Winged helix DNA-binding domain"/>
    <property type="match status" value="1"/>
</dbReference>
<dbReference type="NCBIfam" id="TIGR02937">
    <property type="entry name" value="sigma70-ECF"/>
    <property type="match status" value="1"/>
</dbReference>
<dbReference type="Gene3D" id="1.10.1740.10">
    <property type="match status" value="1"/>
</dbReference>
<organism evidence="7 8">
    <name type="scientific">Thermomonospora echinospora</name>
    <dbReference type="NCBI Taxonomy" id="1992"/>
    <lineage>
        <taxon>Bacteria</taxon>
        <taxon>Bacillati</taxon>
        <taxon>Actinomycetota</taxon>
        <taxon>Actinomycetes</taxon>
        <taxon>Streptosporangiales</taxon>
        <taxon>Thermomonosporaceae</taxon>
        <taxon>Thermomonospora</taxon>
    </lineage>
</organism>
<dbReference type="InterPro" id="IPR036388">
    <property type="entry name" value="WH-like_DNA-bd_sf"/>
</dbReference>
<evidence type="ECO:0000313" key="7">
    <source>
        <dbReference type="EMBL" id="SEG81570.1"/>
    </source>
</evidence>
<keyword evidence="2" id="KW-0805">Transcription regulation</keyword>